<sequence length="114" mass="12600">MLLLRWRRWRRVAPPQPSSRPRAATLATSTTATTSAMGPEIIAALSSAPWPPRHARLPRSRAEEGGHDALFRSGAIRVFEDAEQEALRGGRLLRRRQGGPQGHVFFIRDLGAAI</sequence>
<evidence type="ECO:0000313" key="3">
    <source>
        <dbReference type="Proteomes" id="UP000823388"/>
    </source>
</evidence>
<keyword evidence="3" id="KW-1185">Reference proteome</keyword>
<dbReference type="EMBL" id="CM029042">
    <property type="protein sequence ID" value="KAG2618927.1"/>
    <property type="molecule type" value="Genomic_DNA"/>
</dbReference>
<organism evidence="2 3">
    <name type="scientific">Panicum virgatum</name>
    <name type="common">Blackwell switchgrass</name>
    <dbReference type="NCBI Taxonomy" id="38727"/>
    <lineage>
        <taxon>Eukaryota</taxon>
        <taxon>Viridiplantae</taxon>
        <taxon>Streptophyta</taxon>
        <taxon>Embryophyta</taxon>
        <taxon>Tracheophyta</taxon>
        <taxon>Spermatophyta</taxon>
        <taxon>Magnoliopsida</taxon>
        <taxon>Liliopsida</taxon>
        <taxon>Poales</taxon>
        <taxon>Poaceae</taxon>
        <taxon>PACMAD clade</taxon>
        <taxon>Panicoideae</taxon>
        <taxon>Panicodae</taxon>
        <taxon>Paniceae</taxon>
        <taxon>Panicinae</taxon>
        <taxon>Panicum</taxon>
        <taxon>Panicum sect. Hiantes</taxon>
    </lineage>
</organism>
<protein>
    <submittedName>
        <fullName evidence="2">Uncharacterized protein</fullName>
    </submittedName>
</protein>
<evidence type="ECO:0000256" key="1">
    <source>
        <dbReference type="SAM" id="MobiDB-lite"/>
    </source>
</evidence>
<comment type="caution">
    <text evidence="2">The sequence shown here is derived from an EMBL/GenBank/DDBJ whole genome shotgun (WGS) entry which is preliminary data.</text>
</comment>
<reference evidence="2 3" key="1">
    <citation type="submission" date="2020-05" db="EMBL/GenBank/DDBJ databases">
        <title>WGS assembly of Panicum virgatum.</title>
        <authorList>
            <person name="Lovell J.T."/>
            <person name="Jenkins J."/>
            <person name="Shu S."/>
            <person name="Juenger T.E."/>
            <person name="Schmutz J."/>
        </authorList>
    </citation>
    <scope>NUCLEOTIDE SEQUENCE [LARGE SCALE GENOMIC DNA]</scope>
    <source>
        <strain evidence="3">cv. AP13</strain>
    </source>
</reference>
<name>A0A8T0U9H0_PANVG</name>
<feature type="region of interest" description="Disordered" evidence="1">
    <location>
        <begin position="13"/>
        <end position="37"/>
    </location>
</feature>
<accession>A0A8T0U9H0</accession>
<evidence type="ECO:0000313" key="2">
    <source>
        <dbReference type="EMBL" id="KAG2618927.1"/>
    </source>
</evidence>
<gene>
    <name evidence="2" type="ORF">PVAP13_3NG140801</name>
</gene>
<dbReference type="Proteomes" id="UP000823388">
    <property type="component" value="Chromosome 3N"/>
</dbReference>
<dbReference type="AlphaFoldDB" id="A0A8T0U9H0"/>
<proteinExistence type="predicted"/>
<feature type="compositionally biased region" description="Low complexity" evidence="1">
    <location>
        <begin position="19"/>
        <end position="36"/>
    </location>
</feature>